<gene>
    <name evidence="1" type="ORF">BACPEC_00628</name>
</gene>
<organism evidence="1 2">
    <name type="scientific">[Bacteroides] pectinophilus ATCC 43243</name>
    <dbReference type="NCBI Taxonomy" id="483218"/>
    <lineage>
        <taxon>Bacteria</taxon>
        <taxon>Bacillati</taxon>
        <taxon>Bacillota</taxon>
        <taxon>Clostridia</taxon>
        <taxon>Eubacteriales</taxon>
    </lineage>
</organism>
<comment type="caution">
    <text evidence="1">The sequence shown here is derived from an EMBL/GenBank/DDBJ whole genome shotgun (WGS) entry which is preliminary data.</text>
</comment>
<keyword evidence="2" id="KW-1185">Reference proteome</keyword>
<accession>B7APM2</accession>
<evidence type="ECO:0000313" key="2">
    <source>
        <dbReference type="Proteomes" id="UP000003136"/>
    </source>
</evidence>
<evidence type="ECO:0000313" key="1">
    <source>
        <dbReference type="EMBL" id="EEC58496.1"/>
    </source>
</evidence>
<reference evidence="1 2" key="1">
    <citation type="submission" date="2008-11" db="EMBL/GenBank/DDBJ databases">
        <title>Draft genome sequence of Bacteroides pectinophilus (ATCC 43243).</title>
        <authorList>
            <person name="Sudarsanam P."/>
            <person name="Ley R."/>
            <person name="Guruge J."/>
            <person name="Turnbaugh P.J."/>
            <person name="Mahowald M."/>
            <person name="Liep D."/>
            <person name="Gordon J."/>
        </authorList>
    </citation>
    <scope>NUCLEOTIDE SEQUENCE [LARGE SCALE GENOMIC DNA]</scope>
    <source>
        <strain evidence="1 2">ATCC 43243</strain>
    </source>
</reference>
<protein>
    <submittedName>
        <fullName evidence="1">Uncharacterized protein</fullName>
    </submittedName>
</protein>
<dbReference type="eggNOG" id="ENOG5031FTI">
    <property type="taxonomic scope" value="Bacteria"/>
</dbReference>
<dbReference type="STRING" id="483218.BACPEC_00628"/>
<sequence length="386" mass="43368">MKRNSDRVMLCVLAAMVVLALSALTFNRNVIRDAVDSEKQSAQSQADWEQMLGEEAVPDEEEEPYFDNDGQREISCWGDSMIEGDGADIAFIETPDGVKDISYYTAPYTLQEMTGIRTYNFGVGGAASDEISIRAGGLVLYTDRDVYINNKKATRVALVDGSGNRINMSDYYGYGGEDNDMPDAFYINGYLCTIKPIWNSDEVKLKLYKEPGTKGRQYAFIPRDSEVTPKAAADHSQDIMILEMGSNGGWQSDYDILIMQYLSIIQKHNCSKYIIVGDTDDPGTSLGDINQDVVNDDGSYIGTGETMWETALHDAFGDHFINMRVYMLENGLEDCGFTMTEQDWEDYERGIISSQLRSDWTHFNSYGYYAKGKGLYLKGVELGYWE</sequence>
<proteinExistence type="predicted"/>
<dbReference type="AlphaFoldDB" id="B7APM2"/>
<name>B7APM2_9FIRM</name>
<dbReference type="EMBL" id="ABVQ01000034">
    <property type="protein sequence ID" value="EEC58496.1"/>
    <property type="molecule type" value="Genomic_DNA"/>
</dbReference>
<dbReference type="Proteomes" id="UP000003136">
    <property type="component" value="Unassembled WGS sequence"/>
</dbReference>
<reference evidence="1 2" key="2">
    <citation type="submission" date="2008-11" db="EMBL/GenBank/DDBJ databases">
        <authorList>
            <person name="Fulton L."/>
            <person name="Clifton S."/>
            <person name="Fulton B."/>
            <person name="Xu J."/>
            <person name="Minx P."/>
            <person name="Pepin K.H."/>
            <person name="Johnson M."/>
            <person name="Bhonagiri V."/>
            <person name="Nash W.E."/>
            <person name="Mardis E.R."/>
            <person name="Wilson R.K."/>
        </authorList>
    </citation>
    <scope>NUCLEOTIDE SEQUENCE [LARGE SCALE GENOMIC DNA]</scope>
    <source>
        <strain evidence="1 2">ATCC 43243</strain>
    </source>
</reference>
<dbReference type="HOGENOM" id="CLU_041405_0_0_9"/>